<accession>A0AAW1J983</accession>
<reference evidence="2" key="1">
    <citation type="submission" date="2024-03" db="EMBL/GenBank/DDBJ databases">
        <title>WGS assembly of Saponaria officinalis var. Norfolk2.</title>
        <authorList>
            <person name="Jenkins J."/>
            <person name="Shu S."/>
            <person name="Grimwood J."/>
            <person name="Barry K."/>
            <person name="Goodstein D."/>
            <person name="Schmutz J."/>
            <person name="Leebens-Mack J."/>
            <person name="Osbourn A."/>
        </authorList>
    </citation>
    <scope>NUCLEOTIDE SEQUENCE [LARGE SCALE GENOMIC DNA]</scope>
    <source>
        <strain evidence="2">JIC</strain>
    </source>
</reference>
<protein>
    <submittedName>
        <fullName evidence="2">Uncharacterized protein</fullName>
    </submittedName>
</protein>
<dbReference type="Proteomes" id="UP001443914">
    <property type="component" value="Unassembled WGS sequence"/>
</dbReference>
<proteinExistence type="predicted"/>
<keyword evidence="3" id="KW-1185">Reference proteome</keyword>
<dbReference type="AlphaFoldDB" id="A0AAW1J983"/>
<sequence length="109" mass="12100">MDLITTDPTAAPKPPSSSSASVSAPPPANLRPPSPSSSSALGKPVIDRKSKKTALVQIQIKVTQFPLRKLFALISCLRSRRSGRYRMLNLQEVYMNLQLPRIRKFRRGN</sequence>
<evidence type="ECO:0000313" key="2">
    <source>
        <dbReference type="EMBL" id="KAK9699552.1"/>
    </source>
</evidence>
<evidence type="ECO:0000256" key="1">
    <source>
        <dbReference type="SAM" id="MobiDB-lite"/>
    </source>
</evidence>
<dbReference type="EMBL" id="JBDFQZ010000008">
    <property type="protein sequence ID" value="KAK9699552.1"/>
    <property type="molecule type" value="Genomic_DNA"/>
</dbReference>
<organism evidence="2 3">
    <name type="scientific">Saponaria officinalis</name>
    <name type="common">Common soapwort</name>
    <name type="synonym">Lychnis saponaria</name>
    <dbReference type="NCBI Taxonomy" id="3572"/>
    <lineage>
        <taxon>Eukaryota</taxon>
        <taxon>Viridiplantae</taxon>
        <taxon>Streptophyta</taxon>
        <taxon>Embryophyta</taxon>
        <taxon>Tracheophyta</taxon>
        <taxon>Spermatophyta</taxon>
        <taxon>Magnoliopsida</taxon>
        <taxon>eudicotyledons</taxon>
        <taxon>Gunneridae</taxon>
        <taxon>Pentapetalae</taxon>
        <taxon>Caryophyllales</taxon>
        <taxon>Caryophyllaceae</taxon>
        <taxon>Caryophylleae</taxon>
        <taxon>Saponaria</taxon>
    </lineage>
</organism>
<feature type="region of interest" description="Disordered" evidence="1">
    <location>
        <begin position="1"/>
        <end position="46"/>
    </location>
</feature>
<name>A0AAW1J983_SAPOF</name>
<evidence type="ECO:0000313" key="3">
    <source>
        <dbReference type="Proteomes" id="UP001443914"/>
    </source>
</evidence>
<feature type="compositionally biased region" description="Pro residues" evidence="1">
    <location>
        <begin position="24"/>
        <end position="35"/>
    </location>
</feature>
<comment type="caution">
    <text evidence="2">The sequence shown here is derived from an EMBL/GenBank/DDBJ whole genome shotgun (WGS) entry which is preliminary data.</text>
</comment>
<gene>
    <name evidence="2" type="ORF">RND81_08G180600</name>
</gene>